<feature type="region of interest" description="Disordered" evidence="5">
    <location>
        <begin position="25"/>
        <end position="86"/>
    </location>
</feature>
<evidence type="ECO:0000313" key="8">
    <source>
        <dbReference type="Proteomes" id="UP000317430"/>
    </source>
</evidence>
<evidence type="ECO:0000313" key="7">
    <source>
        <dbReference type="EMBL" id="TWS96288.1"/>
    </source>
</evidence>
<evidence type="ECO:0000259" key="6">
    <source>
        <dbReference type="PROSITE" id="PS50847"/>
    </source>
</evidence>
<sequence length="117" mass="11405">KGTVTVIVEYPDGSTEEVEVPVIVTPVAKPDTKPATPGKPADKPATPAAKPVAGPAAKAPAAPAAKAASQAPAAQSGAKMDVLPSTGTESNAAATAAGVGMILASLGLAGKRRRKED</sequence>
<proteinExistence type="predicted"/>
<dbReference type="NCBIfam" id="TIGR01167">
    <property type="entry name" value="LPXTG_anchor"/>
    <property type="match status" value="1"/>
</dbReference>
<accession>A0A5C5SAF8</accession>
<evidence type="ECO:0000256" key="4">
    <source>
        <dbReference type="ARBA" id="ARBA00023088"/>
    </source>
</evidence>
<evidence type="ECO:0000256" key="5">
    <source>
        <dbReference type="SAM" id="MobiDB-lite"/>
    </source>
</evidence>
<name>A0A5C5SAF8_9STRE</name>
<dbReference type="RefSeq" id="WP_146568185.1">
    <property type="nucleotide sequence ID" value="NZ_VOHL01000009.1"/>
</dbReference>
<comment type="caution">
    <text evidence="7">The sequence shown here is derived from an EMBL/GenBank/DDBJ whole genome shotgun (WGS) entry which is preliminary data.</text>
</comment>
<feature type="non-terminal residue" evidence="7">
    <location>
        <position position="1"/>
    </location>
</feature>
<dbReference type="Pfam" id="PF08428">
    <property type="entry name" value="Rib"/>
    <property type="match status" value="1"/>
</dbReference>
<keyword evidence="3" id="KW-0732">Signal</keyword>
<dbReference type="InterPro" id="IPR059115">
    <property type="entry name" value="Rib"/>
</dbReference>
<keyword evidence="4" id="KW-0572">Peptidoglycan-anchor</keyword>
<dbReference type="Pfam" id="PF00746">
    <property type="entry name" value="Gram_pos_anchor"/>
    <property type="match status" value="1"/>
</dbReference>
<keyword evidence="8" id="KW-1185">Reference proteome</keyword>
<feature type="compositionally biased region" description="Low complexity" evidence="5">
    <location>
        <begin position="25"/>
        <end position="79"/>
    </location>
</feature>
<keyword evidence="1" id="KW-0134">Cell wall</keyword>
<dbReference type="Proteomes" id="UP000317430">
    <property type="component" value="Unassembled WGS sequence"/>
</dbReference>
<evidence type="ECO:0000256" key="1">
    <source>
        <dbReference type="ARBA" id="ARBA00022512"/>
    </source>
</evidence>
<gene>
    <name evidence="7" type="ORF">FRX57_07400</name>
</gene>
<keyword evidence="2" id="KW-0964">Secreted</keyword>
<organism evidence="7 8">
    <name type="scientific">Streptococcus cuniculipharyngis</name>
    <dbReference type="NCBI Taxonomy" id="1562651"/>
    <lineage>
        <taxon>Bacteria</taxon>
        <taxon>Bacillati</taxon>
        <taxon>Bacillota</taxon>
        <taxon>Bacilli</taxon>
        <taxon>Lactobacillales</taxon>
        <taxon>Streptococcaceae</taxon>
        <taxon>Streptococcus</taxon>
    </lineage>
</organism>
<dbReference type="OrthoDB" id="2205731at2"/>
<dbReference type="InterPro" id="IPR019931">
    <property type="entry name" value="LPXTG_anchor"/>
</dbReference>
<evidence type="ECO:0000256" key="2">
    <source>
        <dbReference type="ARBA" id="ARBA00022525"/>
    </source>
</evidence>
<dbReference type="AlphaFoldDB" id="A0A5C5SAF8"/>
<feature type="domain" description="Gram-positive cocci surface proteins LPxTG" evidence="6">
    <location>
        <begin position="83"/>
        <end position="117"/>
    </location>
</feature>
<reference evidence="7 8" key="1">
    <citation type="submission" date="2019-08" db="EMBL/GenBank/DDBJ databases">
        <authorList>
            <person name="Lei W."/>
        </authorList>
    </citation>
    <scope>NUCLEOTIDE SEQUENCE [LARGE SCALE GENOMIC DNA]</scope>
    <source>
        <strain evidence="7 8">CCUG 66496</strain>
    </source>
</reference>
<protein>
    <submittedName>
        <fullName evidence="7">LPXTG cell wall anchor domain-containing protein</fullName>
    </submittedName>
</protein>
<dbReference type="PROSITE" id="PS50847">
    <property type="entry name" value="GRAM_POS_ANCHORING"/>
    <property type="match status" value="1"/>
</dbReference>
<evidence type="ECO:0000256" key="3">
    <source>
        <dbReference type="ARBA" id="ARBA00022729"/>
    </source>
</evidence>
<dbReference type="EMBL" id="VOHL01000009">
    <property type="protein sequence ID" value="TWS96288.1"/>
    <property type="molecule type" value="Genomic_DNA"/>
</dbReference>